<evidence type="ECO:0000313" key="8">
    <source>
        <dbReference type="EMBL" id="MEW5291099.1"/>
    </source>
</evidence>
<dbReference type="CDD" id="cd00009">
    <property type="entry name" value="AAA"/>
    <property type="match status" value="1"/>
</dbReference>
<dbReference type="Gene3D" id="1.10.10.60">
    <property type="entry name" value="Homeodomain-like"/>
    <property type="match status" value="1"/>
</dbReference>
<keyword evidence="1" id="KW-0547">Nucleotide-binding</keyword>
<organism evidence="8 9">
    <name type="scientific">Erwinia papayae</name>
    <dbReference type="NCBI Taxonomy" id="206499"/>
    <lineage>
        <taxon>Bacteria</taxon>
        <taxon>Pseudomonadati</taxon>
        <taxon>Pseudomonadota</taxon>
        <taxon>Gammaproteobacteria</taxon>
        <taxon>Enterobacterales</taxon>
        <taxon>Erwiniaceae</taxon>
        <taxon>Erwinia</taxon>
    </lineage>
</organism>
<dbReference type="PROSITE" id="PS00688">
    <property type="entry name" value="SIGMA54_INTERACT_3"/>
    <property type="match status" value="1"/>
</dbReference>
<dbReference type="InterPro" id="IPR025662">
    <property type="entry name" value="Sigma_54_int_dom_ATP-bd_1"/>
</dbReference>
<sequence>MTATPEAPSAMMAIQGIIQNFCSLLAGVLQLEVEVVDHRLIRIAGTGSYGDRFGFVPKSNTRLLRAVIENQQEVAVIDSRFNSLCKACEQREECKERAFLGVPIMSPQRCLGVISLIAVDQKQHQRLSENVDMFLQYIRHVSRLMVTNLASTPRRQSKSEALWLTMIERMDQGVIVRDDAGRVTFINSRARNMLQLPESNVTGLMLDIKPQIWQKISPEGHHQHIFTLPHQQLILTGQLHRAEGRSLFLLAFHQTAASVPAENNEELPGIEQLIGQSVPMKKLKRLVTRVAPSPSSVLISGESGTGKEVVARAIHRFSRRHDQPFVAINCAAIPENLLESELFGYVKGAFTGAAPGGRPGLILSANGGTLFLDEIGDMPLGLQARLLRAIESREVQPVGGNRPVPVDIRIISATHQHLEQAISTGRFREDLYYRLNVIPLFIPPLREREGDVELLLHYFLSLHTRRINCTWPGISPEVLRLLQRHSWPGNVRELSNLVEYLINIVPDGGMIDSSLLPPVFHTSCAPQPQITATQTAYPLVSELPEQNGQASLKTMEKSTIEEVLHRCNNNKKQAADELGIGLATLYRKIKKYGLV</sequence>
<dbReference type="EMBL" id="JBFKZN010000010">
    <property type="protein sequence ID" value="MEW5291099.1"/>
    <property type="molecule type" value="Genomic_DNA"/>
</dbReference>
<dbReference type="SMART" id="SM00091">
    <property type="entry name" value="PAS"/>
    <property type="match status" value="1"/>
</dbReference>
<dbReference type="SUPFAM" id="SSF52540">
    <property type="entry name" value="P-loop containing nucleoside triphosphate hydrolases"/>
    <property type="match status" value="1"/>
</dbReference>
<evidence type="ECO:0000256" key="2">
    <source>
        <dbReference type="ARBA" id="ARBA00022840"/>
    </source>
</evidence>
<evidence type="ECO:0000259" key="7">
    <source>
        <dbReference type="PROSITE" id="PS50112"/>
    </source>
</evidence>
<dbReference type="Pfam" id="PF02954">
    <property type="entry name" value="HTH_8"/>
    <property type="match status" value="1"/>
</dbReference>
<reference evidence="8 9" key="1">
    <citation type="submission" date="2024-07" db="EMBL/GenBank/DDBJ databases">
        <authorList>
            <person name="Dulla G.F.J."/>
            <person name="Delorm J.G."/>
        </authorList>
    </citation>
    <scope>NUCLEOTIDE SEQUENCE [LARGE SCALE GENOMIC DNA]</scope>
    <source>
        <strain evidence="8 9">JGD 233</strain>
    </source>
</reference>
<dbReference type="InterPro" id="IPR025944">
    <property type="entry name" value="Sigma_54_int_dom_CS"/>
</dbReference>
<dbReference type="InterPro" id="IPR009057">
    <property type="entry name" value="Homeodomain-like_sf"/>
</dbReference>
<comment type="caution">
    <text evidence="8">The sequence shown here is derived from an EMBL/GenBank/DDBJ whole genome shotgun (WGS) entry which is preliminary data.</text>
</comment>
<dbReference type="SUPFAM" id="SSF55785">
    <property type="entry name" value="PYP-like sensor domain (PAS domain)"/>
    <property type="match status" value="1"/>
</dbReference>
<dbReference type="PANTHER" id="PTHR32071">
    <property type="entry name" value="TRANSCRIPTIONAL REGULATORY PROTEIN"/>
    <property type="match status" value="1"/>
</dbReference>
<dbReference type="InterPro" id="IPR013767">
    <property type="entry name" value="PAS_fold"/>
</dbReference>
<dbReference type="PROSITE" id="PS00675">
    <property type="entry name" value="SIGMA54_INTERACT_1"/>
    <property type="match status" value="1"/>
</dbReference>
<dbReference type="PANTHER" id="PTHR32071:SF117">
    <property type="entry name" value="PTS-DEPENDENT DIHYDROXYACETONE KINASE OPERON REGULATORY PROTEIN-RELATED"/>
    <property type="match status" value="1"/>
</dbReference>
<evidence type="ECO:0000256" key="5">
    <source>
        <dbReference type="ARBA" id="ARBA00023163"/>
    </source>
</evidence>
<dbReference type="CDD" id="cd00130">
    <property type="entry name" value="PAS"/>
    <property type="match status" value="1"/>
</dbReference>
<dbReference type="PROSITE" id="PS00676">
    <property type="entry name" value="SIGMA54_INTERACT_2"/>
    <property type="match status" value="1"/>
</dbReference>
<dbReference type="Pfam" id="PF00158">
    <property type="entry name" value="Sigma54_activat"/>
    <property type="match status" value="1"/>
</dbReference>
<dbReference type="InterPro" id="IPR027417">
    <property type="entry name" value="P-loop_NTPase"/>
</dbReference>
<dbReference type="SMART" id="SM00382">
    <property type="entry name" value="AAA"/>
    <property type="match status" value="1"/>
</dbReference>
<dbReference type="PRINTS" id="PR01590">
    <property type="entry name" value="HTHFIS"/>
</dbReference>
<dbReference type="Pfam" id="PF00989">
    <property type="entry name" value="PAS"/>
    <property type="match status" value="1"/>
</dbReference>
<dbReference type="InterPro" id="IPR003593">
    <property type="entry name" value="AAA+_ATPase"/>
</dbReference>
<keyword evidence="2" id="KW-0067">ATP-binding</keyword>
<accession>A0ABV3N5L2</accession>
<dbReference type="InterPro" id="IPR002197">
    <property type="entry name" value="HTH_Fis"/>
</dbReference>
<dbReference type="Gene3D" id="3.40.50.300">
    <property type="entry name" value="P-loop containing nucleotide triphosphate hydrolases"/>
    <property type="match status" value="1"/>
</dbReference>
<dbReference type="Gene3D" id="1.10.8.60">
    <property type="match status" value="1"/>
</dbReference>
<keyword evidence="4" id="KW-0238">DNA-binding</keyword>
<dbReference type="InterPro" id="IPR025943">
    <property type="entry name" value="Sigma_54_int_dom_ATP-bd_2"/>
</dbReference>
<protein>
    <submittedName>
        <fullName evidence="8">Sigma 54-interacting transcriptional regulator</fullName>
    </submittedName>
</protein>
<proteinExistence type="predicted"/>
<dbReference type="InterPro" id="IPR002078">
    <property type="entry name" value="Sigma_54_int"/>
</dbReference>
<gene>
    <name evidence="8" type="ORF">ABW286_18245</name>
</gene>
<evidence type="ECO:0000259" key="6">
    <source>
        <dbReference type="PROSITE" id="PS50045"/>
    </source>
</evidence>
<dbReference type="Pfam" id="PF25601">
    <property type="entry name" value="AAA_lid_14"/>
    <property type="match status" value="1"/>
</dbReference>
<dbReference type="Proteomes" id="UP001554567">
    <property type="component" value="Unassembled WGS sequence"/>
</dbReference>
<evidence type="ECO:0000256" key="3">
    <source>
        <dbReference type="ARBA" id="ARBA00023015"/>
    </source>
</evidence>
<keyword evidence="5" id="KW-0804">Transcription</keyword>
<keyword evidence="3" id="KW-0805">Transcription regulation</keyword>
<feature type="domain" description="PAS" evidence="7">
    <location>
        <begin position="159"/>
        <end position="219"/>
    </location>
</feature>
<evidence type="ECO:0000256" key="4">
    <source>
        <dbReference type="ARBA" id="ARBA00023125"/>
    </source>
</evidence>
<dbReference type="PROSITE" id="PS50045">
    <property type="entry name" value="SIGMA54_INTERACT_4"/>
    <property type="match status" value="1"/>
</dbReference>
<feature type="domain" description="Sigma-54 factor interaction" evidence="6">
    <location>
        <begin position="273"/>
        <end position="503"/>
    </location>
</feature>
<evidence type="ECO:0000313" key="9">
    <source>
        <dbReference type="Proteomes" id="UP001554567"/>
    </source>
</evidence>
<evidence type="ECO:0000256" key="1">
    <source>
        <dbReference type="ARBA" id="ARBA00022741"/>
    </source>
</evidence>
<dbReference type="SUPFAM" id="SSF46689">
    <property type="entry name" value="Homeodomain-like"/>
    <property type="match status" value="1"/>
</dbReference>
<dbReference type="RefSeq" id="WP_367168320.1">
    <property type="nucleotide sequence ID" value="NZ_JBFKZN010000010.1"/>
</dbReference>
<dbReference type="InterPro" id="IPR058031">
    <property type="entry name" value="AAA_lid_NorR"/>
</dbReference>
<dbReference type="Gene3D" id="3.30.450.20">
    <property type="entry name" value="PAS domain"/>
    <property type="match status" value="1"/>
</dbReference>
<keyword evidence="9" id="KW-1185">Reference proteome</keyword>
<dbReference type="PROSITE" id="PS50112">
    <property type="entry name" value="PAS"/>
    <property type="match status" value="1"/>
</dbReference>
<dbReference type="InterPro" id="IPR035965">
    <property type="entry name" value="PAS-like_dom_sf"/>
</dbReference>
<dbReference type="InterPro" id="IPR000014">
    <property type="entry name" value="PAS"/>
</dbReference>
<name>A0ABV3N5L2_9GAMM</name>